<feature type="transmembrane region" description="Helical" evidence="1">
    <location>
        <begin position="1407"/>
        <end position="1426"/>
    </location>
</feature>
<name>A0ABP0QBJ8_9DINO</name>
<feature type="transmembrane region" description="Helical" evidence="1">
    <location>
        <begin position="1983"/>
        <end position="2002"/>
    </location>
</feature>
<dbReference type="InterPro" id="IPR006073">
    <property type="entry name" value="GTP-bd"/>
</dbReference>
<feature type="domain" description="G" evidence="2">
    <location>
        <begin position="1125"/>
        <end position="1238"/>
    </location>
</feature>
<feature type="transmembrane region" description="Helical" evidence="1">
    <location>
        <begin position="1934"/>
        <end position="1955"/>
    </location>
</feature>
<dbReference type="PANTHER" id="PTHR42714:SF6">
    <property type="entry name" value="TRANSLATION INITIATION FACTOR IF-2"/>
    <property type="match status" value="1"/>
</dbReference>
<reference evidence="3 4" key="1">
    <citation type="submission" date="2024-02" db="EMBL/GenBank/DDBJ databases">
        <authorList>
            <person name="Chen Y."/>
            <person name="Shah S."/>
            <person name="Dougan E. K."/>
            <person name="Thang M."/>
            <person name="Chan C."/>
        </authorList>
    </citation>
    <scope>NUCLEOTIDE SEQUENCE [LARGE SCALE GENOMIC DNA]</scope>
</reference>
<organism evidence="3 4">
    <name type="scientific">Durusdinium trenchii</name>
    <dbReference type="NCBI Taxonomy" id="1381693"/>
    <lineage>
        <taxon>Eukaryota</taxon>
        <taxon>Sar</taxon>
        <taxon>Alveolata</taxon>
        <taxon>Dinophyceae</taxon>
        <taxon>Suessiales</taxon>
        <taxon>Symbiodiniaceae</taxon>
        <taxon>Durusdinium</taxon>
    </lineage>
</organism>
<keyword evidence="4" id="KW-1185">Reference proteome</keyword>
<protein>
    <recommendedName>
        <fullName evidence="2">G domain-containing protein</fullName>
    </recommendedName>
</protein>
<feature type="transmembrane region" description="Helical" evidence="1">
    <location>
        <begin position="2014"/>
        <end position="2033"/>
    </location>
</feature>
<proteinExistence type="predicted"/>
<dbReference type="SUPFAM" id="SSF52540">
    <property type="entry name" value="P-loop containing nucleoside triphosphate hydrolases"/>
    <property type="match status" value="3"/>
</dbReference>
<comment type="caution">
    <text evidence="3">The sequence shown here is derived from an EMBL/GenBank/DDBJ whole genome shotgun (WGS) entry which is preliminary data.</text>
</comment>
<feature type="transmembrane region" description="Helical" evidence="1">
    <location>
        <begin position="1608"/>
        <end position="1629"/>
    </location>
</feature>
<evidence type="ECO:0000313" key="4">
    <source>
        <dbReference type="Proteomes" id="UP001642484"/>
    </source>
</evidence>
<dbReference type="Gene3D" id="1.10.287.950">
    <property type="entry name" value="Methyl-accepting chemotaxis protein"/>
    <property type="match status" value="1"/>
</dbReference>
<evidence type="ECO:0000256" key="1">
    <source>
        <dbReference type="SAM" id="Phobius"/>
    </source>
</evidence>
<accession>A0ABP0QBJ8</accession>
<feature type="transmembrane region" description="Helical" evidence="1">
    <location>
        <begin position="2053"/>
        <end position="2075"/>
    </location>
</feature>
<dbReference type="PANTHER" id="PTHR42714">
    <property type="entry name" value="TRNA MODIFICATION GTPASE GTPBP3"/>
    <property type="match status" value="1"/>
</dbReference>
<feature type="domain" description="G" evidence="2">
    <location>
        <begin position="559"/>
        <end position="669"/>
    </location>
</feature>
<feature type="transmembrane region" description="Helical" evidence="1">
    <location>
        <begin position="1773"/>
        <end position="1800"/>
    </location>
</feature>
<dbReference type="EMBL" id="CAXAMN010024273">
    <property type="protein sequence ID" value="CAK9085235.1"/>
    <property type="molecule type" value="Genomic_DNA"/>
</dbReference>
<evidence type="ECO:0000313" key="3">
    <source>
        <dbReference type="EMBL" id="CAK9085235.1"/>
    </source>
</evidence>
<dbReference type="SUPFAM" id="SSF58104">
    <property type="entry name" value="Methyl-accepting chemotaxis protein (MCP) signaling domain"/>
    <property type="match status" value="1"/>
</dbReference>
<feature type="domain" description="G" evidence="2">
    <location>
        <begin position="79"/>
        <end position="186"/>
    </location>
</feature>
<dbReference type="CDD" id="cd00882">
    <property type="entry name" value="Ras_like_GTPase"/>
    <property type="match status" value="3"/>
</dbReference>
<feature type="transmembrane region" description="Helical" evidence="1">
    <location>
        <begin position="1641"/>
        <end position="1660"/>
    </location>
</feature>
<gene>
    <name evidence="3" type="ORF">CCMP2556_LOCUS41397</name>
</gene>
<evidence type="ECO:0000259" key="2">
    <source>
        <dbReference type="Pfam" id="PF01926"/>
    </source>
</evidence>
<dbReference type="Pfam" id="PF01926">
    <property type="entry name" value="MMR_HSR1"/>
    <property type="match status" value="3"/>
</dbReference>
<keyword evidence="1" id="KW-0472">Membrane</keyword>
<feature type="transmembrane region" description="Helical" evidence="1">
    <location>
        <begin position="1489"/>
        <end position="1505"/>
    </location>
</feature>
<sequence length="2090" mass="235865">MTLETLQQSQGPLALPVPEVASPGSSYTLVKDPEIPRLLGKIEEHVRTGFQDTRVLEAQPDFIKEVVKVPFQLILTHSCVVLGAAGAGKTTLVKALGGGTFEPHVPAGPHLKNRTQHAQWFDLELEGLIEDLQFGLIDTPGWSPETSTDIKSQYKLILKEKQLVSEQTPHIIMFCVPVSSIRQFEKDEARKMSKQLQDLKFDRRFPIKVLPVATKADTEDPHDLPDLLSTIGELTRTAFQDTGAEVQEPLSTQLPPRGQLGVDLLKERLERVLHSQLHSSEFCDLWQKAFAKSVAAKTKEHCERFPENDSALRLFKRACHTVASACGKQVEGLDDVTMKEELCWSEIERIPTTEGQPWRPPSKSLIVRCWYWIGPRARLGCKAMLVVLAILAMFRLHKRLQAQQEKWNEKIVKVLRRLSEEESAHKITQEGLDAMTQKHQAEQSAEQSAHKITREGLGGDHIGGRSAGWTLLDVVVDSQGLKLESALSTESALLKMLKTRHPEAPDPRLLEAKVPALLAQLESYLQEGFKDTRVSSAEPDFIQDVLKPVEQIALTHCCVVLGPAGAGKTTLVNHLCGSQFHTGPQAEDKTIHAQSCVLKLENLPDQMKVVLIDTPGWSHETSTDIKMEYKKILKEKQLVSEHTPHIILFCVSVSNIRQFQEKEAKKMSEQLEELKFDQRFPIKVLPVATFSDTQDPKDLEKLMSTIKALAKKAFQNTGAEVEEPEWTMFNAHEEARGVNELKARISKMLLQQVQSSQFSDLWQKAFAKSVAERTKEHCDSFPENESPLRLFQNAFRTVAASCGSEVSDDETSSIGGFCWVFLGMLAWSWGWQALATISFATISVLLRVDHMTHKYHNLAEKYSEVHEKFNQTSQSATRLAHEKDDMAHKYHELTEKYSEVQEKFNQTSQSATQLAHEKDDVAHKYHKLTEKYRKMRGQLNRTSKLLEHQKAISERERNKAANMTLKYHEVEEQFDQAGEACKWSDQRAYCELSTMLDDVQTADECRVVSHGDGYTSSLVRRRQLPVLNADPWLIGCLKKMHSELPSTRLESALSTESALLKMLKTRHPEAPDPRLLEAKVPALLAQLESYLQEGFKDTRVSSAEPDFIQDVLKPVEQIALTHCCVVLGPAGAGKTTLVNHLCGSHFHTGPRAEDKTIQAQSCVLKLKNLPDQMKVLKVVLIDTPGWSHETSTDIKMEYKKVLKEYELVSEHTPHIILFCVSVSNIRQFQEKEAKKMSEQLEELKFDQRFPVKVLPVATFSDTQDPKDLEKLMSTIKALAKKAFQNTGAEVEEPEWTMFNAHEEARGVYELKARISDMLFQQVQSSQFSDLWKKTFAKSVAERAEEHCNSVPENESPLRLFHSAFRTVAAACDMMILDVGDFKRKTTTMQDLPWDIIQSIPHTGEQMWPVELCVGVLGIFLVLIAWFCGFNAIALLALPPSLCMICWSKYAWYKCTHWWRLLRLWKVPVEWKSSSLPHCMRRCKHSRIRYKWATGILGFMFVVLFWEGAGRIVRRPIHQLPPTWTSRGTCASHKTRQYGLFRAASAWNVTTTLLLGIFVDESAMVNGGDESSYDLLEPVAKADFFVSHSWSCPSWMKVLAFCHYFNLDLAILSSFLACLLAVLLLLLHAGSFSGIAQQSQQVLFGCLIGWPTIAFIVPYLFGHLTVMKSFWFDQVCVDQAQKEVKAQILQTIPAFIAKSNEMLVLWDKTYFERLWCNYEIAVRARTSASTSAIQIVPMWMPLWTLVWFITSSIASLFETGVQSPKFDRESRFSLFLSIFNSCPVPLYVYFVTALPFGYFCIQKIGSHKKMLDQMRNFDLRDAKCAVESDRQVIEVETKHTRVSAVWTAVQVLQLFDEALQQPRSFCCTTLESSPTTLLLEDSDDDPDETASKAIQAIRHVTSYPSQEEIIDQFNDYVRGPLCDSVMKVMGQEDFISLKLCLVVVFPVWLMGLAFVLGCDGRSDCETSAQYAGFTSVEQYMLTNAAVNLFLQPFISTLGLAAMLKMNHLGSTLKGSTGFQMLVGSILSGSVLKAGDLLVFAQHGILAVVVTQFSLLWLAGLLACLILDVGLLWLLFFRNPLRPTSLRSLAAG</sequence>
<keyword evidence="1" id="KW-1133">Transmembrane helix</keyword>
<dbReference type="InterPro" id="IPR027417">
    <property type="entry name" value="P-loop_NTPase"/>
</dbReference>
<dbReference type="Gene3D" id="3.40.50.300">
    <property type="entry name" value="P-loop containing nucleotide triphosphate hydrolases"/>
    <property type="match status" value="3"/>
</dbReference>
<keyword evidence="1" id="KW-0812">Transmembrane</keyword>
<dbReference type="Proteomes" id="UP001642484">
    <property type="component" value="Unassembled WGS sequence"/>
</dbReference>